<dbReference type="RefSeq" id="WP_086651799.1">
    <property type="nucleotide sequence ID" value="NZ_JOMQ01000049.1"/>
</dbReference>
<dbReference type="Gene3D" id="3.40.50.150">
    <property type="entry name" value="Vaccinia Virus protein VP39"/>
    <property type="match status" value="1"/>
</dbReference>
<keyword evidence="3 5" id="KW-0808">Transferase</keyword>
<name>A0A1Z5YSM8_9PROT</name>
<keyword evidence="2 4" id="KW-0489">Methyltransferase</keyword>
<dbReference type="AlphaFoldDB" id="A0A1Z5YSM8"/>
<dbReference type="PANTHER" id="PTHR43619:SF2">
    <property type="entry name" value="S-ADENOSYL-L-METHIONINE-DEPENDENT METHYLTRANSFERASES SUPERFAMILY PROTEIN"/>
    <property type="match status" value="1"/>
</dbReference>
<dbReference type="NCBIfam" id="TIGR00027">
    <property type="entry name" value="mthyl_TIGR00027"/>
    <property type="match status" value="1"/>
</dbReference>
<organism evidence="5 6">
    <name type="scientific">Acetobacter cibinongensis</name>
    <dbReference type="NCBI Taxonomy" id="146475"/>
    <lineage>
        <taxon>Bacteria</taxon>
        <taxon>Pseudomonadati</taxon>
        <taxon>Pseudomonadota</taxon>
        <taxon>Alphaproteobacteria</taxon>
        <taxon>Acetobacterales</taxon>
        <taxon>Acetobacteraceae</taxon>
        <taxon>Acetobacter</taxon>
    </lineage>
</organism>
<evidence type="ECO:0000256" key="3">
    <source>
        <dbReference type="ARBA" id="ARBA00022679"/>
    </source>
</evidence>
<evidence type="ECO:0000256" key="2">
    <source>
        <dbReference type="ARBA" id="ARBA00022603"/>
    </source>
</evidence>
<dbReference type="InterPro" id="IPR029063">
    <property type="entry name" value="SAM-dependent_MTases_sf"/>
</dbReference>
<evidence type="ECO:0000256" key="4">
    <source>
        <dbReference type="RuleBase" id="RU362030"/>
    </source>
</evidence>
<evidence type="ECO:0000256" key="1">
    <source>
        <dbReference type="ARBA" id="ARBA00008138"/>
    </source>
</evidence>
<dbReference type="OrthoDB" id="9806164at2"/>
<sequence>MDCPSTTAWRVAQHRAKHQILDNGAIFRDPLACPILGTNEQDPDLAHDQQDEKSFRSFLAIRSRIAEDKLSSAIQHGTKQVVILGGGLDTLGLRGPSTHKNVTFFEVDSPAMHVWKQRHLAKVRVSVPSSLIFVSVDFETDTLKERLIGAGVDATQPVFFSWLGVVPYLSRASIERTLQCAAIFPDSDIVFDYGEPIENYSGQHRAIMEKRSKLVESFGEPWISRFQPAEMHSLLQNTGFDEVLDFDRNRIASYFGWPPVHTTQKASPHVVHARTHKNKD</sequence>
<dbReference type="InterPro" id="IPR011610">
    <property type="entry name" value="SAM_mthyl_Trfase_ML2640-like"/>
</dbReference>
<dbReference type="Proteomes" id="UP000196086">
    <property type="component" value="Unassembled WGS sequence"/>
</dbReference>
<keyword evidence="4" id="KW-0949">S-adenosyl-L-methionine</keyword>
<dbReference type="PANTHER" id="PTHR43619">
    <property type="entry name" value="S-ADENOSYL-L-METHIONINE-DEPENDENT METHYLTRANSFERASE YKTD-RELATED"/>
    <property type="match status" value="1"/>
</dbReference>
<dbReference type="EC" id="2.1.1.-" evidence="4"/>
<dbReference type="EMBL" id="JOMQ01000049">
    <property type="protein sequence ID" value="OUJ01234.1"/>
    <property type="molecule type" value="Genomic_DNA"/>
</dbReference>
<dbReference type="GO" id="GO:0008168">
    <property type="term" value="F:methyltransferase activity"/>
    <property type="evidence" value="ECO:0007669"/>
    <property type="project" value="UniProtKB-UniRule"/>
</dbReference>
<comment type="caution">
    <text evidence="5">The sequence shown here is derived from an EMBL/GenBank/DDBJ whole genome shotgun (WGS) entry which is preliminary data.</text>
</comment>
<proteinExistence type="inferred from homology"/>
<reference evidence="5 6" key="1">
    <citation type="submission" date="2014-06" db="EMBL/GenBank/DDBJ databases">
        <authorList>
            <person name="Ju J."/>
            <person name="Zhang J."/>
        </authorList>
    </citation>
    <scope>NUCLEOTIDE SEQUENCE [LARGE SCALE GENOMIC DNA]</scope>
    <source>
        <strain evidence="5 6">DsW_47</strain>
    </source>
</reference>
<comment type="similarity">
    <text evidence="1 4">Belongs to the UPF0677 family.</text>
</comment>
<dbReference type="SUPFAM" id="SSF53335">
    <property type="entry name" value="S-adenosyl-L-methionine-dependent methyltransferases"/>
    <property type="match status" value="1"/>
</dbReference>
<protein>
    <recommendedName>
        <fullName evidence="4">S-adenosyl-L-methionine-dependent methyltransferase</fullName>
        <ecNumber evidence="4">2.1.1.-</ecNumber>
    </recommendedName>
</protein>
<evidence type="ECO:0000313" key="5">
    <source>
        <dbReference type="EMBL" id="OUJ01234.1"/>
    </source>
</evidence>
<comment type="function">
    <text evidence="4">Exhibits S-adenosyl-L-methionine-dependent methyltransferase activity.</text>
</comment>
<accession>A0A1Z5YSM8</accession>
<gene>
    <name evidence="5" type="ORF">HK14_10075</name>
</gene>
<dbReference type="Pfam" id="PF04072">
    <property type="entry name" value="LCM"/>
    <property type="match status" value="1"/>
</dbReference>
<dbReference type="InterPro" id="IPR007213">
    <property type="entry name" value="Ppm1/Ppm2/Tcmp"/>
</dbReference>
<evidence type="ECO:0000313" key="6">
    <source>
        <dbReference type="Proteomes" id="UP000196086"/>
    </source>
</evidence>
<dbReference type="GO" id="GO:0032259">
    <property type="term" value="P:methylation"/>
    <property type="evidence" value="ECO:0007669"/>
    <property type="project" value="UniProtKB-KW"/>
</dbReference>